<dbReference type="RefSeq" id="WP_129081744.1">
    <property type="nucleotide sequence ID" value="NZ_CP041070.1"/>
</dbReference>
<evidence type="ECO:0000256" key="2">
    <source>
        <dbReference type="ARBA" id="ARBA00022448"/>
    </source>
</evidence>
<keyword evidence="2" id="KW-0813">Transport</keyword>
<dbReference type="SUPFAM" id="SSF53850">
    <property type="entry name" value="Periplasmic binding protein-like II"/>
    <property type="match status" value="1"/>
</dbReference>
<dbReference type="SMART" id="SM00062">
    <property type="entry name" value="PBPb"/>
    <property type="match status" value="1"/>
</dbReference>
<organism evidence="6 7">
    <name type="scientific">Halarcobacter anaerophilus</name>
    <dbReference type="NCBI Taxonomy" id="877500"/>
    <lineage>
        <taxon>Bacteria</taxon>
        <taxon>Pseudomonadati</taxon>
        <taxon>Campylobacterota</taxon>
        <taxon>Epsilonproteobacteria</taxon>
        <taxon>Campylobacterales</taxon>
        <taxon>Arcobacteraceae</taxon>
        <taxon>Halarcobacter</taxon>
    </lineage>
</organism>
<dbReference type="PANTHER" id="PTHR30085">
    <property type="entry name" value="AMINO ACID ABC TRANSPORTER PERMEASE"/>
    <property type="match status" value="1"/>
</dbReference>
<evidence type="ECO:0000313" key="6">
    <source>
        <dbReference type="EMBL" id="RXJ63760.1"/>
    </source>
</evidence>
<dbReference type="InterPro" id="IPR001638">
    <property type="entry name" value="Solute-binding_3/MltF_N"/>
</dbReference>
<dbReference type="Gene3D" id="3.40.190.10">
    <property type="entry name" value="Periplasmic binding protein-like II"/>
    <property type="match status" value="2"/>
</dbReference>
<reference evidence="6 7" key="1">
    <citation type="submission" date="2017-10" db="EMBL/GenBank/DDBJ databases">
        <title>Genomics of the genus Arcobacter.</title>
        <authorList>
            <person name="Perez-Cataluna A."/>
            <person name="Figueras M.J."/>
        </authorList>
    </citation>
    <scope>NUCLEOTIDE SEQUENCE [LARGE SCALE GENOMIC DNA]</scope>
    <source>
        <strain evidence="6 7">DSM 24636</strain>
    </source>
</reference>
<evidence type="ECO:0000313" key="7">
    <source>
        <dbReference type="Proteomes" id="UP000290191"/>
    </source>
</evidence>
<dbReference type="OrthoDB" id="368476at2"/>
<comment type="similarity">
    <text evidence="1">Belongs to the bacterial solute-binding protein 3 family.</text>
</comment>
<feature type="domain" description="Solute-binding protein family 3/N-terminal" evidence="5">
    <location>
        <begin position="35"/>
        <end position="261"/>
    </location>
</feature>
<keyword evidence="7" id="KW-1185">Reference proteome</keyword>
<dbReference type="Pfam" id="PF00497">
    <property type="entry name" value="SBP_bac_3"/>
    <property type="match status" value="1"/>
</dbReference>
<dbReference type="InterPro" id="IPR051455">
    <property type="entry name" value="Bact_solute-bind_prot3"/>
</dbReference>
<comment type="caution">
    <text evidence="6">The sequence shown here is derived from an EMBL/GenBank/DDBJ whole genome shotgun (WGS) entry which is preliminary data.</text>
</comment>
<evidence type="ECO:0000256" key="3">
    <source>
        <dbReference type="ARBA" id="ARBA00022729"/>
    </source>
</evidence>
<keyword evidence="3 4" id="KW-0732">Signal</keyword>
<dbReference type="Proteomes" id="UP000290191">
    <property type="component" value="Unassembled WGS sequence"/>
</dbReference>
<evidence type="ECO:0000256" key="1">
    <source>
        <dbReference type="ARBA" id="ARBA00010333"/>
    </source>
</evidence>
<name>A0A4Q0Y118_9BACT</name>
<evidence type="ECO:0000256" key="4">
    <source>
        <dbReference type="SAM" id="SignalP"/>
    </source>
</evidence>
<dbReference type="GO" id="GO:0006865">
    <property type="term" value="P:amino acid transport"/>
    <property type="evidence" value="ECO:0007669"/>
    <property type="project" value="TreeGrafter"/>
</dbReference>
<sequence>MKLIKKLAVVVSSVLTLGVVGANADLLDKILEKGKVKCGVVLDFPPMGYRDAKNKPAGFDVEYCKDLAKALDVELELKSMTFAQRIPALNSGKVDVVIGSTSDTLERAKSAGFTMPYFVFKLQSMFKKGSNIKTFEDLKGKKVTAALSTTPETKFIKNAKKLGWNASDYFSSKSENDTHLALLQGKADAIITTDTTISELLKLDKFKDYVAGPYVPNYDDFVSIITKRDEYGFINYLNLFIHQQVRSGRYAEVYKKFYGDAPIRDLIVHGIYY</sequence>
<dbReference type="EMBL" id="PDKO01000003">
    <property type="protein sequence ID" value="RXJ63760.1"/>
    <property type="molecule type" value="Genomic_DNA"/>
</dbReference>
<feature type="chain" id="PRO_5020794794" evidence="4">
    <location>
        <begin position="25"/>
        <end position="273"/>
    </location>
</feature>
<dbReference type="PANTHER" id="PTHR30085:SF6">
    <property type="entry name" value="ABC TRANSPORTER GLUTAMINE-BINDING PROTEIN GLNH"/>
    <property type="match status" value="1"/>
</dbReference>
<evidence type="ECO:0000259" key="5">
    <source>
        <dbReference type="SMART" id="SM00062"/>
    </source>
</evidence>
<dbReference type="STRING" id="877500.GCA_000935065_00039"/>
<dbReference type="GO" id="GO:0030288">
    <property type="term" value="C:outer membrane-bounded periplasmic space"/>
    <property type="evidence" value="ECO:0007669"/>
    <property type="project" value="TreeGrafter"/>
</dbReference>
<accession>A0A4Q0Y118</accession>
<protein>
    <submittedName>
        <fullName evidence="6">Amino acid ABC transporter substrate-binding protein</fullName>
    </submittedName>
</protein>
<dbReference type="GO" id="GO:0005576">
    <property type="term" value="C:extracellular region"/>
    <property type="evidence" value="ECO:0007669"/>
    <property type="project" value="TreeGrafter"/>
</dbReference>
<gene>
    <name evidence="6" type="ORF">CRV06_05880</name>
</gene>
<dbReference type="AlphaFoldDB" id="A0A4Q0Y118"/>
<proteinExistence type="inferred from homology"/>
<feature type="signal peptide" evidence="4">
    <location>
        <begin position="1"/>
        <end position="24"/>
    </location>
</feature>